<keyword evidence="2" id="KW-1185">Reference proteome</keyword>
<dbReference type="InterPro" id="IPR042258">
    <property type="entry name" value="DGOK_N"/>
</dbReference>
<name>A0A8J3DRD9_9HYPH</name>
<dbReference type="InterPro" id="IPR042257">
    <property type="entry name" value="DGOK_C"/>
</dbReference>
<dbReference type="GO" id="GO:0008671">
    <property type="term" value="F:2-dehydro-3-deoxygalactonokinase activity"/>
    <property type="evidence" value="ECO:0007669"/>
    <property type="project" value="InterPro"/>
</dbReference>
<dbReference type="EMBL" id="BMZO01000009">
    <property type="protein sequence ID" value="GHC76529.1"/>
    <property type="molecule type" value="Genomic_DNA"/>
</dbReference>
<evidence type="ECO:0000313" key="1">
    <source>
        <dbReference type="EMBL" id="GHC76529.1"/>
    </source>
</evidence>
<proteinExistence type="predicted"/>
<dbReference type="GO" id="GO:0034194">
    <property type="term" value="P:D-galactonate catabolic process"/>
    <property type="evidence" value="ECO:0007669"/>
    <property type="project" value="InterPro"/>
</dbReference>
<dbReference type="Gene3D" id="3.30.420.310">
    <property type="entry name" value="2-keto-3-deoxy-galactonokinase, C-terminal domain"/>
    <property type="match status" value="1"/>
</dbReference>
<evidence type="ECO:0000313" key="2">
    <source>
        <dbReference type="Proteomes" id="UP000641137"/>
    </source>
</evidence>
<dbReference type="AlphaFoldDB" id="A0A8J3DRD9"/>
<sequence>MPQTPVSIIVDWGTTSLRASLVSDAGETLAHLETQGGIQFIKDGRFEEALMAAIEPWFAEHGLLPVFAIGMITSRNGWLEVPYVDTPANATDLAAGSRQLNLANGAPVTFLAGLRNPKGDPFPDVMRGEETQIVGHGLEKDQTLVLPGTHSKWARVQAGRIVRFQTYVTGEIFALLTQHSFIARAAVPQANAAIDWQAFDRGAALAAGNSRAADSFFAIIFSARTGLLDGKLKPSETLDYVSGLVIGSEFRQARSCGWFQPGDTIGIIGNDGLNDRYKRVAPMFELRVEEGHNDEAKQGVLLIAAEKAPAGV</sequence>
<gene>
    <name evidence="1" type="ORF">GCM10010136_27290</name>
</gene>
<dbReference type="RefSeq" id="WP_189491207.1">
    <property type="nucleotide sequence ID" value="NZ_BMZO01000009.1"/>
</dbReference>
<organism evidence="1 2">
    <name type="scientific">Limoniibacter endophyticus</name>
    <dbReference type="NCBI Taxonomy" id="1565040"/>
    <lineage>
        <taxon>Bacteria</taxon>
        <taxon>Pseudomonadati</taxon>
        <taxon>Pseudomonadota</taxon>
        <taxon>Alphaproteobacteria</taxon>
        <taxon>Hyphomicrobiales</taxon>
        <taxon>Bartonellaceae</taxon>
        <taxon>Limoniibacter</taxon>
    </lineage>
</organism>
<dbReference type="Proteomes" id="UP000641137">
    <property type="component" value="Unassembled WGS sequence"/>
</dbReference>
<reference evidence="1" key="2">
    <citation type="submission" date="2020-09" db="EMBL/GenBank/DDBJ databases">
        <authorList>
            <person name="Sun Q."/>
            <person name="Kim S."/>
        </authorList>
    </citation>
    <scope>NUCLEOTIDE SEQUENCE</scope>
    <source>
        <strain evidence="1">KCTC 42097</strain>
    </source>
</reference>
<comment type="caution">
    <text evidence="1">The sequence shown here is derived from an EMBL/GenBank/DDBJ whole genome shotgun (WGS) entry which is preliminary data.</text>
</comment>
<dbReference type="Pfam" id="PF05035">
    <property type="entry name" value="DGOK"/>
    <property type="match status" value="1"/>
</dbReference>
<reference evidence="1" key="1">
    <citation type="journal article" date="2014" name="Int. J. Syst. Evol. Microbiol.">
        <title>Complete genome sequence of Corynebacterium casei LMG S-19264T (=DSM 44701T), isolated from a smear-ripened cheese.</title>
        <authorList>
            <consortium name="US DOE Joint Genome Institute (JGI-PGF)"/>
            <person name="Walter F."/>
            <person name="Albersmeier A."/>
            <person name="Kalinowski J."/>
            <person name="Ruckert C."/>
        </authorList>
    </citation>
    <scope>NUCLEOTIDE SEQUENCE</scope>
    <source>
        <strain evidence="1">KCTC 42097</strain>
    </source>
</reference>
<dbReference type="InterPro" id="IPR007729">
    <property type="entry name" value="DGOK"/>
</dbReference>
<accession>A0A8J3DRD9</accession>
<dbReference type="Gene3D" id="3.30.420.300">
    <property type="entry name" value="2-keto-3-deoxy-galactonokinase, substrate binding domain"/>
    <property type="match status" value="1"/>
</dbReference>
<protein>
    <submittedName>
        <fullName evidence="1">2-dehydro-3-deoxygalactonokinase</fullName>
    </submittedName>
</protein>